<comment type="caution">
    <text evidence="1">The sequence shown here is derived from an EMBL/GenBank/DDBJ whole genome shotgun (WGS) entry which is preliminary data.</text>
</comment>
<sequence>MALKRNLYRLTRLDGSPHHVLDAPYETIEAALKAAKMWCTGQGLSCTIKDRGIGVQVLAGNGTWRTVCYPANCLQPSLA</sequence>
<gene>
    <name evidence="1" type="ORF">EV03_1524</name>
</gene>
<reference evidence="2" key="1">
    <citation type="journal article" date="2014" name="Sci. Data">
        <title>Genomes of diverse isolates of the marine cyanobacterium Prochlorococcus.</title>
        <authorList>
            <person name="Biller S."/>
            <person name="Berube P."/>
            <person name="Thompson J."/>
            <person name="Kelly L."/>
            <person name="Roggensack S."/>
            <person name="Awad L."/>
            <person name="Roache-Johnson K."/>
            <person name="Ding H."/>
            <person name="Giovannoni S.J."/>
            <person name="Moore L.R."/>
            <person name="Chisholm S.W."/>
        </authorList>
    </citation>
    <scope>NUCLEOTIDE SEQUENCE [LARGE SCALE GENOMIC DNA]</scope>
    <source>
        <strain evidence="2">PAC1</strain>
    </source>
</reference>
<proteinExistence type="predicted"/>
<evidence type="ECO:0000313" key="1">
    <source>
        <dbReference type="EMBL" id="KGG20060.1"/>
    </source>
</evidence>
<evidence type="ECO:0000313" key="2">
    <source>
        <dbReference type="Proteomes" id="UP000030392"/>
    </source>
</evidence>
<name>A0A0A2C5C6_PROMR</name>
<protein>
    <submittedName>
        <fullName evidence="1">Uncharacterized protein</fullName>
    </submittedName>
</protein>
<organism evidence="1 2">
    <name type="scientific">Prochlorococcus marinus str. PAC1</name>
    <dbReference type="NCBI Taxonomy" id="59924"/>
    <lineage>
        <taxon>Bacteria</taxon>
        <taxon>Bacillati</taxon>
        <taxon>Cyanobacteriota</taxon>
        <taxon>Cyanophyceae</taxon>
        <taxon>Synechococcales</taxon>
        <taxon>Prochlorococcaceae</taxon>
        <taxon>Prochlorococcus</taxon>
    </lineage>
</organism>
<accession>A0A0A2C5C6</accession>
<dbReference type="AlphaFoldDB" id="A0A0A2C5C6"/>
<dbReference type="RefSeq" id="WP_036906616.1">
    <property type="nucleotide sequence ID" value="NZ_CP138967.1"/>
</dbReference>
<dbReference type="Proteomes" id="UP000030392">
    <property type="component" value="Unassembled WGS sequence"/>
</dbReference>
<dbReference type="EMBL" id="JNAX01000014">
    <property type="protein sequence ID" value="KGG20060.1"/>
    <property type="molecule type" value="Genomic_DNA"/>
</dbReference>